<reference evidence="4" key="1">
    <citation type="submission" date="2021-01" db="EMBL/GenBank/DDBJ databases">
        <title>Adiantum capillus-veneris genome.</title>
        <authorList>
            <person name="Fang Y."/>
            <person name="Liao Q."/>
        </authorList>
    </citation>
    <scope>NUCLEOTIDE SEQUENCE</scope>
    <source>
        <strain evidence="4">H3</strain>
        <tissue evidence="4">Leaf</tissue>
    </source>
</reference>
<dbReference type="InterPro" id="IPR025486">
    <property type="entry name" value="DUF4378"/>
</dbReference>
<dbReference type="EMBL" id="JABFUD020000003">
    <property type="protein sequence ID" value="KAI5082121.1"/>
    <property type="molecule type" value="Genomic_DNA"/>
</dbReference>
<evidence type="ECO:0000259" key="3">
    <source>
        <dbReference type="Pfam" id="PF14383"/>
    </source>
</evidence>
<name>A0A9D4ZQF9_ADICA</name>
<accession>A0A9D4ZQF9</accession>
<gene>
    <name evidence="4" type="ORF">GOP47_0001864</name>
</gene>
<organism evidence="4 5">
    <name type="scientific">Adiantum capillus-veneris</name>
    <name type="common">Maidenhair fern</name>
    <dbReference type="NCBI Taxonomy" id="13818"/>
    <lineage>
        <taxon>Eukaryota</taxon>
        <taxon>Viridiplantae</taxon>
        <taxon>Streptophyta</taxon>
        <taxon>Embryophyta</taxon>
        <taxon>Tracheophyta</taxon>
        <taxon>Polypodiopsida</taxon>
        <taxon>Polypodiidae</taxon>
        <taxon>Polypodiales</taxon>
        <taxon>Pteridineae</taxon>
        <taxon>Pteridaceae</taxon>
        <taxon>Vittarioideae</taxon>
        <taxon>Adiantum</taxon>
    </lineage>
</organism>
<evidence type="ECO:0000256" key="1">
    <source>
        <dbReference type="SAM" id="MobiDB-lite"/>
    </source>
</evidence>
<keyword evidence="5" id="KW-1185">Reference proteome</keyword>
<feature type="domain" description="DUF4378" evidence="2">
    <location>
        <begin position="814"/>
        <end position="948"/>
    </location>
</feature>
<feature type="region of interest" description="Disordered" evidence="1">
    <location>
        <begin position="326"/>
        <end position="351"/>
    </location>
</feature>
<dbReference type="PANTHER" id="PTHR21726:SF61">
    <property type="entry name" value="DNAA INITIATOR-ASSOCIATING PROTEIN"/>
    <property type="match status" value="1"/>
</dbReference>
<comment type="caution">
    <text evidence="4">The sequence shown here is derived from an EMBL/GenBank/DDBJ whole genome shotgun (WGS) entry which is preliminary data.</text>
</comment>
<evidence type="ECO:0000313" key="4">
    <source>
        <dbReference type="EMBL" id="KAI5082121.1"/>
    </source>
</evidence>
<proteinExistence type="predicted"/>
<dbReference type="OrthoDB" id="2004870at2759"/>
<dbReference type="InterPro" id="IPR032795">
    <property type="entry name" value="DUF3741-assoc"/>
</dbReference>
<dbReference type="PANTHER" id="PTHR21726">
    <property type="entry name" value="PHOSPHATIDYLINOSITOL N-ACETYLGLUCOSAMINYLTRANSFERASE SUBUNIT P DOWN SYNDROME CRITICAL REGION PROTEIN 5 -RELATED"/>
    <property type="match status" value="1"/>
</dbReference>
<feature type="region of interest" description="Disordered" evidence="1">
    <location>
        <begin position="727"/>
        <end position="780"/>
    </location>
</feature>
<dbReference type="Pfam" id="PF14383">
    <property type="entry name" value="VARLMGL"/>
    <property type="match status" value="1"/>
</dbReference>
<dbReference type="Proteomes" id="UP000886520">
    <property type="component" value="Chromosome 2"/>
</dbReference>
<dbReference type="AlphaFoldDB" id="A0A9D4ZQF9"/>
<feature type="compositionally biased region" description="Basic and acidic residues" evidence="1">
    <location>
        <begin position="755"/>
        <end position="777"/>
    </location>
</feature>
<evidence type="ECO:0000259" key="2">
    <source>
        <dbReference type="Pfam" id="PF14309"/>
    </source>
</evidence>
<protein>
    <submittedName>
        <fullName evidence="4">Uncharacterized protein</fullName>
    </submittedName>
</protein>
<feature type="region of interest" description="Disordered" evidence="1">
    <location>
        <begin position="264"/>
        <end position="283"/>
    </location>
</feature>
<sequence>MIPGLAVGDYKQHPKLGGCVRVFLQLFDWNCRLSGKKRFFRTQKQLPGERPIQRRPFVSDYIGGATPLLSFDTEQVLVTTSSREEEDNLEPKVLHCSNMEETCKGIGNMQDHQMSNKDEEAVKCIALMQEDKVSESASIKVSSKDPGVIGRLMGLESLPIASASAATTAQSNWVRQKEPNFAIKGEKQQSKASMALAELEKGLLSDEELEALLDELNGNMCTILSHLPAHLGISSYISRRKWETLTVADSNAIPVAAFMKSRNHVSSDEQSRAPMANLGRPKRTKAAPAIVLVQEAGRKKIGRSFSRLQQQASGEVPKRPENQRLQCSIGSAGSPGARLLSGTRDGRSDADVSTSTFKKISASVTETRKQRNSKAGAAKSRRKHITGEVMRNSQELTYVIAGEGKSTVIKPAMTRKNADFQQHVKQLQEETVSGGQLLENRQMELSKQRAAGDEEACDTDSQEASISGSQCMVNDEANISMASVCKSVPKKDLSYGSGDRNFCSCREAENASGSRVPLRLSEEEMNSLRRRSAEVAKDIKGKELNPLLGLLISRRAEREAATATESQDYADFERVGDHEPQQLGKMSEVPDNSIAKTRSSDMVNINHERDDQISCMISTEMMRPRMDDSDEELTSNIVNNVQEGRQKLSEGRSEAGAAADGGHFQQVIRWRWRNHDEVQMQLQDLSNDHRESAGPCNNAVKIMSPISSKNTTAAMLQDVICALHDHHSTDRTSTPTSCSSDRHRHSCCHPALASSDKDDVATPNGHEETETRWDSRRQPSPVSVLLAPFDDDADISPERSRQLSFSTIQSEADYVAAILAAATPQAGTPLPPGNGLFVQLEERIDDASWLDSEVAPPTYAYRKLVFDCVFEALTQAEDCVGDRRERARVLYFQEVCRWRHCSWEFVTLDEVVEADLRKPCNAWVVFKAQARHLLLLLQRSILELLVEELVCDLVLTSHM</sequence>
<feature type="domain" description="DUF3741" evidence="3">
    <location>
        <begin position="141"/>
        <end position="160"/>
    </location>
</feature>
<dbReference type="Pfam" id="PF14309">
    <property type="entry name" value="DUF4378"/>
    <property type="match status" value="1"/>
</dbReference>
<feature type="region of interest" description="Disordered" evidence="1">
    <location>
        <begin position="579"/>
        <end position="599"/>
    </location>
</feature>
<evidence type="ECO:0000313" key="5">
    <source>
        <dbReference type="Proteomes" id="UP000886520"/>
    </source>
</evidence>